<proteinExistence type="predicted"/>
<evidence type="ECO:0000313" key="3">
    <source>
        <dbReference type="EnsemblMetazoa" id="GPPI013127-PA"/>
    </source>
</evidence>
<feature type="compositionally biased region" description="Low complexity" evidence="1">
    <location>
        <begin position="276"/>
        <end position="293"/>
    </location>
</feature>
<keyword evidence="2" id="KW-0812">Transmembrane</keyword>
<sequence length="319" mass="36304">MEHLCSELFLTVGTVCTKWILQATEHCAELITENVSFYHRVRRLLFYKRTSGLEYRNVPITVLPNRLESDACTALLESLTLDYVRRDPEYSAYLEENAMLLRVFGSLLRVMVLGVFILILFYAKFPKPMRREKLEKKAQIETKRAVPAIEENVNHRTTLEPGRTPMPVIRMRSKLELLESIFNEKLPGSVRLPGQQEKPGYDSETQLQLRKGLDFINNNTRKLHLMVLWDDDGDGDDEQVRVGDNDTTSPPPPSFVATPPRTSRKSNSTGARLKSAKSSSTAKSSPSKSLAPADVNRQRRATENKSLLRTRKTSKVNEI</sequence>
<name>A0A1B0AYK1_9MUSC</name>
<dbReference type="AlphaFoldDB" id="A0A1B0AYK1"/>
<feature type="transmembrane region" description="Helical" evidence="2">
    <location>
        <begin position="99"/>
        <end position="123"/>
    </location>
</feature>
<evidence type="ECO:0000313" key="4">
    <source>
        <dbReference type="Proteomes" id="UP000092460"/>
    </source>
</evidence>
<dbReference type="VEuPathDB" id="VectorBase:GPPI013127"/>
<evidence type="ECO:0000256" key="1">
    <source>
        <dbReference type="SAM" id="MobiDB-lite"/>
    </source>
</evidence>
<dbReference type="EnsemblMetazoa" id="GPPI013127-RA">
    <property type="protein sequence ID" value="GPPI013127-PA"/>
    <property type="gene ID" value="GPPI013127"/>
</dbReference>
<dbReference type="Proteomes" id="UP000092460">
    <property type="component" value="Unassembled WGS sequence"/>
</dbReference>
<feature type="compositionally biased region" description="Basic residues" evidence="1">
    <location>
        <begin position="308"/>
        <end position="319"/>
    </location>
</feature>
<organism evidence="3 4">
    <name type="scientific">Glossina palpalis gambiensis</name>
    <dbReference type="NCBI Taxonomy" id="67801"/>
    <lineage>
        <taxon>Eukaryota</taxon>
        <taxon>Metazoa</taxon>
        <taxon>Ecdysozoa</taxon>
        <taxon>Arthropoda</taxon>
        <taxon>Hexapoda</taxon>
        <taxon>Insecta</taxon>
        <taxon>Pterygota</taxon>
        <taxon>Neoptera</taxon>
        <taxon>Endopterygota</taxon>
        <taxon>Diptera</taxon>
        <taxon>Brachycera</taxon>
        <taxon>Muscomorpha</taxon>
        <taxon>Hippoboscoidea</taxon>
        <taxon>Glossinidae</taxon>
        <taxon>Glossina</taxon>
    </lineage>
</organism>
<keyword evidence="2" id="KW-0472">Membrane</keyword>
<protein>
    <submittedName>
        <fullName evidence="3">Uncharacterized protein</fullName>
    </submittedName>
</protein>
<reference evidence="4" key="1">
    <citation type="submission" date="2015-01" db="EMBL/GenBank/DDBJ databases">
        <authorList>
            <person name="Aksoy S."/>
            <person name="Warren W."/>
            <person name="Wilson R.K."/>
        </authorList>
    </citation>
    <scope>NUCLEOTIDE SEQUENCE [LARGE SCALE GENOMIC DNA]</scope>
    <source>
        <strain evidence="4">IAEA</strain>
    </source>
</reference>
<keyword evidence="2" id="KW-1133">Transmembrane helix</keyword>
<keyword evidence="4" id="KW-1185">Reference proteome</keyword>
<dbReference type="EMBL" id="JXJN01005861">
    <property type="status" value="NOT_ANNOTATED_CDS"/>
    <property type="molecule type" value="Genomic_DNA"/>
</dbReference>
<feature type="region of interest" description="Disordered" evidence="1">
    <location>
        <begin position="234"/>
        <end position="319"/>
    </location>
</feature>
<evidence type="ECO:0000256" key="2">
    <source>
        <dbReference type="SAM" id="Phobius"/>
    </source>
</evidence>
<accession>A0A1B0AYK1</accession>
<reference evidence="3" key="2">
    <citation type="submission" date="2020-05" db="UniProtKB">
        <authorList>
            <consortium name="EnsemblMetazoa"/>
        </authorList>
    </citation>
    <scope>IDENTIFICATION</scope>
    <source>
        <strain evidence="3">IAEA</strain>
    </source>
</reference>